<reference evidence="1" key="1">
    <citation type="journal article" date="2015" name="Genome Biol. Evol.">
        <title>Organellar Genomes of White Spruce (Picea glauca): Assembly and Annotation.</title>
        <authorList>
            <person name="Jackman S.D."/>
            <person name="Warren R.L."/>
            <person name="Gibb E.A."/>
            <person name="Vandervalk B.P."/>
            <person name="Mohamadi H."/>
            <person name="Chu J."/>
            <person name="Raymond A."/>
            <person name="Pleasance S."/>
            <person name="Coope R."/>
            <person name="Wildung M.R."/>
            <person name="Ritland C.E."/>
            <person name="Bousquet J."/>
            <person name="Jones S.J."/>
            <person name="Bohlmann J."/>
            <person name="Birol I."/>
        </authorList>
    </citation>
    <scope>NUCLEOTIDE SEQUENCE [LARGE SCALE GENOMIC DNA]</scope>
    <source>
        <tissue evidence="1">Flushing bud</tissue>
    </source>
</reference>
<organism evidence="1">
    <name type="scientific">Picea glauca</name>
    <name type="common">White spruce</name>
    <name type="synonym">Pinus glauca</name>
    <dbReference type="NCBI Taxonomy" id="3330"/>
    <lineage>
        <taxon>Eukaryota</taxon>
        <taxon>Viridiplantae</taxon>
        <taxon>Streptophyta</taxon>
        <taxon>Embryophyta</taxon>
        <taxon>Tracheophyta</taxon>
        <taxon>Spermatophyta</taxon>
        <taxon>Pinopsida</taxon>
        <taxon>Pinidae</taxon>
        <taxon>Conifers I</taxon>
        <taxon>Pinales</taxon>
        <taxon>Pinaceae</taxon>
        <taxon>Picea</taxon>
    </lineage>
</organism>
<proteinExistence type="predicted"/>
<geneLocation type="mitochondrion" evidence="1"/>
<protein>
    <submittedName>
        <fullName evidence="1">Uncharacterized protein</fullName>
    </submittedName>
</protein>
<keyword evidence="1" id="KW-0496">Mitochondrion</keyword>
<dbReference type="EMBL" id="LKAM01000001">
    <property type="protein sequence ID" value="KUM50917.1"/>
    <property type="molecule type" value="Genomic_DNA"/>
</dbReference>
<dbReference type="AlphaFoldDB" id="A0A117NJ53"/>
<name>A0A117NJ53_PICGL</name>
<sequence>MLLDLDLLLLHLSLLVQLVLLKKNHLLLVMLLKLVLLPPLPVLLRDLLALAIKLAFDLAWMMEQSVFELEWVYPRVLLLARSTSLYIHVIGHRCTHVLMLTPATDGAFASYGAGFPE</sequence>
<accession>A0A117NJ53</accession>
<gene>
    <name evidence="1" type="ORF">ABT39_MTgene763</name>
</gene>
<evidence type="ECO:0000313" key="1">
    <source>
        <dbReference type="EMBL" id="KUM50917.1"/>
    </source>
</evidence>
<comment type="caution">
    <text evidence="1">The sequence shown here is derived from an EMBL/GenBank/DDBJ whole genome shotgun (WGS) entry which is preliminary data.</text>
</comment>